<dbReference type="GeneID" id="39984321"/>
<feature type="domain" description="Fungal lipase-type" evidence="2">
    <location>
        <begin position="92"/>
        <end position="237"/>
    </location>
</feature>
<dbReference type="InterPro" id="IPR029058">
    <property type="entry name" value="AB_hydrolase_fold"/>
</dbReference>
<comment type="caution">
    <text evidence="3">The sequence shown here is derived from an EMBL/GenBank/DDBJ whole genome shotgun (WGS) entry which is preliminary data.</text>
</comment>
<feature type="chain" id="PRO_5012371481" evidence="1">
    <location>
        <begin position="29"/>
        <end position="342"/>
    </location>
</feature>
<dbReference type="PANTHER" id="PTHR45856:SF25">
    <property type="entry name" value="FUNGAL LIPASE-LIKE DOMAIN-CONTAINING PROTEIN"/>
    <property type="match status" value="1"/>
</dbReference>
<accession>A0A1X0P001</accession>
<keyword evidence="1" id="KW-0732">Signal</keyword>
<dbReference type="PROSITE" id="PS51257">
    <property type="entry name" value="PROKAR_LIPOPROTEIN"/>
    <property type="match status" value="1"/>
</dbReference>
<dbReference type="RefSeq" id="XP_028884318.1">
    <property type="nucleotide sequence ID" value="XM_029024541.1"/>
</dbReference>
<dbReference type="Pfam" id="PF01764">
    <property type="entry name" value="Lipase_3"/>
    <property type="match status" value="1"/>
</dbReference>
<dbReference type="OrthoDB" id="345705at2759"/>
<name>A0A1X0P001_9TRYP</name>
<organism evidence="3 4">
    <name type="scientific">Trypanosoma theileri</name>
    <dbReference type="NCBI Taxonomy" id="67003"/>
    <lineage>
        <taxon>Eukaryota</taxon>
        <taxon>Discoba</taxon>
        <taxon>Euglenozoa</taxon>
        <taxon>Kinetoplastea</taxon>
        <taxon>Metakinetoplastina</taxon>
        <taxon>Trypanosomatida</taxon>
        <taxon>Trypanosomatidae</taxon>
        <taxon>Trypanosoma</taxon>
    </lineage>
</organism>
<reference evidence="3 4" key="1">
    <citation type="submission" date="2017-03" db="EMBL/GenBank/DDBJ databases">
        <title>An alternative strategy for trypanosome survival in the mammalian bloodstream revealed through genome and transcriptome analysis of the ubiquitous bovine parasite Trypanosoma (Megatrypanum) theileri.</title>
        <authorList>
            <person name="Kelly S."/>
            <person name="Ivens A."/>
            <person name="Mott A."/>
            <person name="O'Neill E."/>
            <person name="Emms D."/>
            <person name="Macleod O."/>
            <person name="Voorheis P."/>
            <person name="Matthews J."/>
            <person name="Matthews K."/>
            <person name="Carrington M."/>
        </authorList>
    </citation>
    <scope>NUCLEOTIDE SEQUENCE [LARGE SCALE GENOMIC DNA]</scope>
    <source>
        <strain evidence="3">Edinburgh</strain>
    </source>
</reference>
<dbReference type="AlphaFoldDB" id="A0A1X0P001"/>
<dbReference type="Gene3D" id="3.40.50.1820">
    <property type="entry name" value="alpha/beta hydrolase"/>
    <property type="match status" value="1"/>
</dbReference>
<feature type="signal peptide" evidence="1">
    <location>
        <begin position="1"/>
        <end position="28"/>
    </location>
</feature>
<dbReference type="VEuPathDB" id="TriTrypDB:TM35_000093020"/>
<dbReference type="InterPro" id="IPR051218">
    <property type="entry name" value="Sec_MonoDiacylglyc_Lipase"/>
</dbReference>
<dbReference type="EMBL" id="NBCO01000009">
    <property type="protein sequence ID" value="ORC90252.1"/>
    <property type="molecule type" value="Genomic_DNA"/>
</dbReference>
<evidence type="ECO:0000259" key="2">
    <source>
        <dbReference type="Pfam" id="PF01764"/>
    </source>
</evidence>
<dbReference type="CDD" id="cd00519">
    <property type="entry name" value="Lipase_3"/>
    <property type="match status" value="1"/>
</dbReference>
<keyword evidence="4" id="KW-1185">Reference proteome</keyword>
<dbReference type="Proteomes" id="UP000192257">
    <property type="component" value="Unassembled WGS sequence"/>
</dbReference>
<evidence type="ECO:0000256" key="1">
    <source>
        <dbReference type="SAM" id="SignalP"/>
    </source>
</evidence>
<gene>
    <name evidence="3" type="ORF">TM35_000093020</name>
</gene>
<dbReference type="PANTHER" id="PTHR45856">
    <property type="entry name" value="ALPHA/BETA-HYDROLASES SUPERFAMILY PROTEIN"/>
    <property type="match status" value="1"/>
</dbReference>
<evidence type="ECO:0000313" key="4">
    <source>
        <dbReference type="Proteomes" id="UP000192257"/>
    </source>
</evidence>
<dbReference type="GO" id="GO:0006629">
    <property type="term" value="P:lipid metabolic process"/>
    <property type="evidence" value="ECO:0007669"/>
    <property type="project" value="InterPro"/>
</dbReference>
<dbReference type="InterPro" id="IPR002921">
    <property type="entry name" value="Fungal_lipase-type"/>
</dbReference>
<protein>
    <submittedName>
        <fullName evidence="3">Lipase</fullName>
    </submittedName>
</protein>
<sequence>MFSVSRSRLAPSALLFLLLLLCSCGVHAAYSETLAKSALLYSKVTYCYVPQIGNWSCIACEKPPKLKVVKLFTNTTYGTLAYMGVDEKERVVISFRGSLNIINWLADLDMWPVPYQKPSCWGCIVHRGFYNSFLSLRDEMWKELLKLITESPNRSLKVLITGHSLGGAMAVLAAADFASQGYPDVMHPPKFELYTFGAPRVGNNAFASWVSALFCRGRHKSYRITNNQDVVPHLPPMFSGFEHTGGEVWYNSDGVDKYRNCSDVKGNVCTLKRVEEDSKCSNRIGMISVMDHMKYMGEHVLCFNETMEAESKQKSMEIPLKVKTMVTEDQEYQKNSTLLKRK</sequence>
<evidence type="ECO:0000313" key="3">
    <source>
        <dbReference type="EMBL" id="ORC90252.1"/>
    </source>
</evidence>
<dbReference type="SUPFAM" id="SSF53474">
    <property type="entry name" value="alpha/beta-Hydrolases"/>
    <property type="match status" value="1"/>
</dbReference>
<proteinExistence type="predicted"/>